<dbReference type="PANTHER" id="PTHR11680:SF28">
    <property type="entry name" value="SERINE HYDROXYMETHYLTRANSFERASE, MITOCHONDRIAL"/>
    <property type="match status" value="1"/>
</dbReference>
<dbReference type="Gene3D" id="3.40.640.10">
    <property type="entry name" value="Type I PLP-dependent aspartate aminotransferase-like (Major domain)"/>
    <property type="match status" value="2"/>
</dbReference>
<evidence type="ECO:0000313" key="11">
    <source>
        <dbReference type="EMBL" id="PVU97115.1"/>
    </source>
</evidence>
<protein>
    <recommendedName>
        <fullName evidence="9">Serine hydroxymethyltransferase</fullName>
        <ecNumber evidence="9">2.1.2.1</ecNumber>
    </recommendedName>
</protein>
<dbReference type="PIRSF" id="PIRSF000412">
    <property type="entry name" value="SHMT"/>
    <property type="match status" value="1"/>
</dbReference>
<keyword evidence="5 9" id="KW-0554">One-carbon metabolism</keyword>
<comment type="catalytic activity">
    <reaction evidence="1 9">
        <text>(6R)-5,10-methylene-5,6,7,8-tetrahydrofolate + glycine + H2O = (6S)-5,6,7,8-tetrahydrofolate + L-serine</text>
        <dbReference type="Rhea" id="RHEA:15481"/>
        <dbReference type="ChEBI" id="CHEBI:15377"/>
        <dbReference type="ChEBI" id="CHEBI:15636"/>
        <dbReference type="ChEBI" id="CHEBI:33384"/>
        <dbReference type="ChEBI" id="CHEBI:57305"/>
        <dbReference type="ChEBI" id="CHEBI:57453"/>
        <dbReference type="EC" id="2.1.2.1"/>
    </reaction>
</comment>
<reference evidence="11 12" key="1">
    <citation type="journal article" date="2018" name="MBio">
        <title>Comparative Genomics Reveals the Core Gene Toolbox for the Fungus-Insect Symbiosis.</title>
        <authorList>
            <person name="Wang Y."/>
            <person name="Stata M."/>
            <person name="Wang W."/>
            <person name="Stajich J.E."/>
            <person name="White M.M."/>
            <person name="Moncalvo J.M."/>
        </authorList>
    </citation>
    <scope>NUCLEOTIDE SEQUENCE [LARGE SCALE GENOMIC DNA]</scope>
    <source>
        <strain evidence="11 12">SWE-8-4</strain>
    </source>
</reference>
<dbReference type="GO" id="GO:0019264">
    <property type="term" value="P:glycine biosynthetic process from serine"/>
    <property type="evidence" value="ECO:0007669"/>
    <property type="project" value="InterPro"/>
</dbReference>
<feature type="domain" description="Serine hydroxymethyltransferase-like" evidence="10">
    <location>
        <begin position="204"/>
        <end position="461"/>
    </location>
</feature>
<evidence type="ECO:0000256" key="8">
    <source>
        <dbReference type="PIRSR" id="PIRSR000412-50"/>
    </source>
</evidence>
<dbReference type="InterPro" id="IPR039429">
    <property type="entry name" value="SHMT-like_dom"/>
</dbReference>
<dbReference type="GO" id="GO:0030170">
    <property type="term" value="F:pyridoxal phosphate binding"/>
    <property type="evidence" value="ECO:0007669"/>
    <property type="project" value="InterPro"/>
</dbReference>
<dbReference type="HAMAP" id="MF_00051">
    <property type="entry name" value="SHMT"/>
    <property type="match status" value="1"/>
</dbReference>
<evidence type="ECO:0000256" key="1">
    <source>
        <dbReference type="ARBA" id="ARBA00001528"/>
    </source>
</evidence>
<keyword evidence="7 8" id="KW-0663">Pyridoxal phosphate</keyword>
<dbReference type="Pfam" id="PF00464">
    <property type="entry name" value="SHMT"/>
    <property type="match status" value="1"/>
</dbReference>
<evidence type="ECO:0000256" key="6">
    <source>
        <dbReference type="ARBA" id="ARBA00022679"/>
    </source>
</evidence>
<dbReference type="GO" id="GO:0004372">
    <property type="term" value="F:glycine hydroxymethyltransferase activity"/>
    <property type="evidence" value="ECO:0007669"/>
    <property type="project" value="UniProtKB-EC"/>
</dbReference>
<dbReference type="EC" id="2.1.2.1" evidence="9"/>
<dbReference type="SUPFAM" id="SSF53383">
    <property type="entry name" value="PLP-dependent transferases"/>
    <property type="match status" value="2"/>
</dbReference>
<gene>
    <name evidence="11" type="ORF">BB561_000750</name>
</gene>
<dbReference type="GO" id="GO:0005739">
    <property type="term" value="C:mitochondrion"/>
    <property type="evidence" value="ECO:0007669"/>
    <property type="project" value="TreeGrafter"/>
</dbReference>
<name>A0A2T9YXR0_9FUNG</name>
<organism evidence="11 12">
    <name type="scientific">Smittium simulii</name>
    <dbReference type="NCBI Taxonomy" id="133385"/>
    <lineage>
        <taxon>Eukaryota</taxon>
        <taxon>Fungi</taxon>
        <taxon>Fungi incertae sedis</taxon>
        <taxon>Zoopagomycota</taxon>
        <taxon>Kickxellomycotina</taxon>
        <taxon>Harpellomycetes</taxon>
        <taxon>Harpellales</taxon>
        <taxon>Legeriomycetaceae</taxon>
        <taxon>Smittium</taxon>
    </lineage>
</organism>
<evidence type="ECO:0000259" key="10">
    <source>
        <dbReference type="Pfam" id="PF00464"/>
    </source>
</evidence>
<dbReference type="InterPro" id="IPR015422">
    <property type="entry name" value="PyrdxlP-dep_Trfase_small"/>
</dbReference>
<dbReference type="STRING" id="133385.A0A2T9YXR0"/>
<dbReference type="UniPathway" id="UPA00193"/>
<comment type="function">
    <text evidence="9">Interconversion of serine and glycine.</text>
</comment>
<proteinExistence type="inferred from homology"/>
<dbReference type="InterPro" id="IPR015421">
    <property type="entry name" value="PyrdxlP-dep_Trfase_major"/>
</dbReference>
<dbReference type="CDD" id="cd00378">
    <property type="entry name" value="SHMT"/>
    <property type="match status" value="1"/>
</dbReference>
<dbReference type="AlphaFoldDB" id="A0A2T9YXR0"/>
<evidence type="ECO:0000256" key="9">
    <source>
        <dbReference type="RuleBase" id="RU000585"/>
    </source>
</evidence>
<dbReference type="OrthoDB" id="10265628at2759"/>
<dbReference type="PANTHER" id="PTHR11680">
    <property type="entry name" value="SERINE HYDROXYMETHYLTRANSFERASE"/>
    <property type="match status" value="1"/>
</dbReference>
<evidence type="ECO:0000256" key="2">
    <source>
        <dbReference type="ARBA" id="ARBA00001933"/>
    </source>
</evidence>
<dbReference type="GO" id="GO:0035999">
    <property type="term" value="P:tetrahydrofolate interconversion"/>
    <property type="evidence" value="ECO:0007669"/>
    <property type="project" value="UniProtKB-UniPathway"/>
</dbReference>
<dbReference type="InterPro" id="IPR001085">
    <property type="entry name" value="Ser_HO-MeTrfase"/>
</dbReference>
<dbReference type="EMBL" id="MBFR01000018">
    <property type="protein sequence ID" value="PVU97115.1"/>
    <property type="molecule type" value="Genomic_DNA"/>
</dbReference>
<comment type="similarity">
    <text evidence="4 9">Belongs to the SHMT family.</text>
</comment>
<evidence type="ECO:0000256" key="7">
    <source>
        <dbReference type="ARBA" id="ARBA00022898"/>
    </source>
</evidence>
<evidence type="ECO:0000313" key="12">
    <source>
        <dbReference type="Proteomes" id="UP000245383"/>
    </source>
</evidence>
<accession>A0A2T9YXR0</accession>
<comment type="cofactor">
    <cofactor evidence="2 8 9">
        <name>pyridoxal 5'-phosphate</name>
        <dbReference type="ChEBI" id="CHEBI:597326"/>
    </cofactor>
</comment>
<comment type="pathway">
    <text evidence="3 9">One-carbon metabolism; tetrahydrofolate interconversion.</text>
</comment>
<dbReference type="InterPro" id="IPR049943">
    <property type="entry name" value="Ser_HO-MeTrfase-like"/>
</dbReference>
<dbReference type="PROSITE" id="PS00096">
    <property type="entry name" value="SHMT"/>
    <property type="match status" value="1"/>
</dbReference>
<feature type="modified residue" description="N6-(pyridoxal phosphate)lysine" evidence="8">
    <location>
        <position position="288"/>
    </location>
</feature>
<keyword evidence="6 9" id="KW-0808">Transferase</keyword>
<dbReference type="Gene3D" id="3.90.1150.10">
    <property type="entry name" value="Aspartate Aminotransferase, domain 1"/>
    <property type="match status" value="2"/>
</dbReference>
<dbReference type="InterPro" id="IPR015424">
    <property type="entry name" value="PyrdxlP-dep_Trfase"/>
</dbReference>
<dbReference type="InterPro" id="IPR019798">
    <property type="entry name" value="Ser_HO-MeTrfase_PLP_BS"/>
</dbReference>
<sequence>MLSKALFKNSINFNLRKSPIIQKAFVSNGLLIKNLQDEDPEMFHILEQEKKRQRESIVLIASENLRKSPIIQKAFVSNGLLIKNLQDEDPEMFHILEQEKKRQRESIVLIASENFTSKAVMQTLGSVMQNKYSEGYPGQRYYAGNEWIDKSELLCQKRALECFELDSKLWGVNVQPLSGSPANLYVYGALLKPHERIMGLDLPHVNEETGIIDYDALEKNALLYRPKIIVAGTTAYSRLVDYKRMREICDKVGAYMLADISHISGLLAANVIPSPFPYADIVSTTTHKSLRGPRGAMIFFRKGERKSTLPSKKKADKPEMYNLETPINNSVFPGHQGGPHNHTIAALSVALKQTRSQEYVEYQKKVIINAKAFGTALVDRGYKLVTGGTDNHLLLIDMATSKGVDGAKSELIMELANIIANKNTVPGDKSALIPSGIRVGTPAMTTRGFTEKDFNQVAEFMDRAAVITRDLQDKIVAQNFRSFKAEVTNNISSYSELNSLKHEVSDFCKSFPTAGFALDEMSIV</sequence>
<keyword evidence="12" id="KW-1185">Reference proteome</keyword>
<comment type="caution">
    <text evidence="11">The sequence shown here is derived from an EMBL/GenBank/DDBJ whole genome shotgun (WGS) entry which is preliminary data.</text>
</comment>
<evidence type="ECO:0000256" key="5">
    <source>
        <dbReference type="ARBA" id="ARBA00022563"/>
    </source>
</evidence>
<evidence type="ECO:0000256" key="4">
    <source>
        <dbReference type="ARBA" id="ARBA00006376"/>
    </source>
</evidence>
<evidence type="ECO:0000256" key="3">
    <source>
        <dbReference type="ARBA" id="ARBA00004777"/>
    </source>
</evidence>
<dbReference type="Proteomes" id="UP000245383">
    <property type="component" value="Unassembled WGS sequence"/>
</dbReference>